<dbReference type="Proteomes" id="UP001054945">
    <property type="component" value="Unassembled WGS sequence"/>
</dbReference>
<evidence type="ECO:0000313" key="1">
    <source>
        <dbReference type="EMBL" id="GIY16657.1"/>
    </source>
</evidence>
<dbReference type="EMBL" id="BPLR01007397">
    <property type="protein sequence ID" value="GIY16657.1"/>
    <property type="molecule type" value="Genomic_DNA"/>
</dbReference>
<keyword evidence="2" id="KW-1185">Reference proteome</keyword>
<dbReference type="AlphaFoldDB" id="A0AAV4R5G1"/>
<organism evidence="1 2">
    <name type="scientific">Caerostris extrusa</name>
    <name type="common">Bark spider</name>
    <name type="synonym">Caerostris bankana</name>
    <dbReference type="NCBI Taxonomy" id="172846"/>
    <lineage>
        <taxon>Eukaryota</taxon>
        <taxon>Metazoa</taxon>
        <taxon>Ecdysozoa</taxon>
        <taxon>Arthropoda</taxon>
        <taxon>Chelicerata</taxon>
        <taxon>Arachnida</taxon>
        <taxon>Araneae</taxon>
        <taxon>Araneomorphae</taxon>
        <taxon>Entelegynae</taxon>
        <taxon>Araneoidea</taxon>
        <taxon>Araneidae</taxon>
        <taxon>Caerostris</taxon>
    </lineage>
</organism>
<protein>
    <submittedName>
        <fullName evidence="1">Uncharacterized protein</fullName>
    </submittedName>
</protein>
<evidence type="ECO:0000313" key="2">
    <source>
        <dbReference type="Proteomes" id="UP001054945"/>
    </source>
</evidence>
<proteinExistence type="predicted"/>
<comment type="caution">
    <text evidence="1">The sequence shown here is derived from an EMBL/GenBank/DDBJ whole genome shotgun (WGS) entry which is preliminary data.</text>
</comment>
<gene>
    <name evidence="1" type="ORF">CEXT_202341</name>
</gene>
<reference evidence="1 2" key="1">
    <citation type="submission" date="2021-06" db="EMBL/GenBank/DDBJ databases">
        <title>Caerostris extrusa draft genome.</title>
        <authorList>
            <person name="Kono N."/>
            <person name="Arakawa K."/>
        </authorList>
    </citation>
    <scope>NUCLEOTIDE SEQUENCE [LARGE SCALE GENOMIC DNA]</scope>
</reference>
<sequence length="104" mass="11715">MMLITIRTISHDYIHYFHLVLNACREKCLEPHCVNSSRNHNDSGRPFYVTSPAMPPMGDVLDILGNVWQRGQLKCPKKKQSAAPRCLPSSAGPCGNMRFGLIFK</sequence>
<accession>A0AAV4R5G1</accession>
<name>A0AAV4R5G1_CAEEX</name>